<gene>
    <name evidence="2" type="ORF">KUTeg_011694</name>
</gene>
<evidence type="ECO:0000313" key="2">
    <source>
        <dbReference type="EMBL" id="KAJ8309829.1"/>
    </source>
</evidence>
<evidence type="ECO:0000256" key="1">
    <source>
        <dbReference type="SAM" id="SignalP"/>
    </source>
</evidence>
<feature type="chain" id="PRO_5046693403" evidence="1">
    <location>
        <begin position="20"/>
        <end position="324"/>
    </location>
</feature>
<feature type="signal peptide" evidence="1">
    <location>
        <begin position="1"/>
        <end position="19"/>
    </location>
</feature>
<keyword evidence="1" id="KW-0732">Signal</keyword>
<proteinExistence type="predicted"/>
<protein>
    <submittedName>
        <fullName evidence="2">Uncharacterized protein</fullName>
    </submittedName>
</protein>
<sequence length="324" mass="35095">MRIAVALTICLVLATGSQANFLDSLKDTFSKLGSAVQTTFSAVGQQAGVLGTQLLEQLKQQGGQLASLALNTMNALQSPGGATKRNLDFNKLGEEAKQFVEHHMDMIQGILNAAVHKFQDIPNHMTAMSVQEIEHEIDTIVQAHNGLVSQIGGDLVDGLVKRIEAALHQMSHKRNGFTDALSSVGQSIANFFQPHLQTLQSNQETRLVSGTGDALKQTVNTFNNATNPHHQAIQNSANELVHHGQNALTSVKEALASIMRNSMKIALMHNVHIQEKNSVIFDRSRTKTTLINMAPHLQNIVQHGAQALGEVTTYPNIDGILSKA</sequence>
<organism evidence="2 3">
    <name type="scientific">Tegillarca granosa</name>
    <name type="common">Malaysian cockle</name>
    <name type="synonym">Anadara granosa</name>
    <dbReference type="NCBI Taxonomy" id="220873"/>
    <lineage>
        <taxon>Eukaryota</taxon>
        <taxon>Metazoa</taxon>
        <taxon>Spiralia</taxon>
        <taxon>Lophotrochozoa</taxon>
        <taxon>Mollusca</taxon>
        <taxon>Bivalvia</taxon>
        <taxon>Autobranchia</taxon>
        <taxon>Pteriomorphia</taxon>
        <taxon>Arcoida</taxon>
        <taxon>Arcoidea</taxon>
        <taxon>Arcidae</taxon>
        <taxon>Tegillarca</taxon>
    </lineage>
</organism>
<name>A0ABQ9EXD8_TEGGR</name>
<dbReference type="Proteomes" id="UP001217089">
    <property type="component" value="Unassembled WGS sequence"/>
</dbReference>
<comment type="caution">
    <text evidence="2">The sequence shown here is derived from an EMBL/GenBank/DDBJ whole genome shotgun (WGS) entry which is preliminary data.</text>
</comment>
<dbReference type="EMBL" id="JARBDR010000640">
    <property type="protein sequence ID" value="KAJ8309829.1"/>
    <property type="molecule type" value="Genomic_DNA"/>
</dbReference>
<keyword evidence="3" id="KW-1185">Reference proteome</keyword>
<accession>A0ABQ9EXD8</accession>
<evidence type="ECO:0000313" key="3">
    <source>
        <dbReference type="Proteomes" id="UP001217089"/>
    </source>
</evidence>
<reference evidence="2 3" key="1">
    <citation type="submission" date="2022-12" db="EMBL/GenBank/DDBJ databases">
        <title>Chromosome-level genome of Tegillarca granosa.</title>
        <authorList>
            <person name="Kim J."/>
        </authorList>
    </citation>
    <scope>NUCLEOTIDE SEQUENCE [LARGE SCALE GENOMIC DNA]</scope>
    <source>
        <strain evidence="2">Teg-2019</strain>
        <tissue evidence="2">Adductor muscle</tissue>
    </source>
</reference>